<evidence type="ECO:0000313" key="2">
    <source>
        <dbReference type="EMBL" id="GGX43039.1"/>
    </source>
</evidence>
<dbReference type="Proteomes" id="UP000645555">
    <property type="component" value="Unassembled WGS sequence"/>
</dbReference>
<name>A0A918K1L8_9ACTN</name>
<sequence length="118" mass="12145">MAGPFADSRARVSAAAPARRWPAPGSPGPRTSDAGSVRGSARSAGATRGPPAARTRGGSQLRVRHAGRLVSHGDTVLNRGAQSISLLPMSTHRVSESTGFRLVLIGVLAHAVSDIDCR</sequence>
<feature type="region of interest" description="Disordered" evidence="1">
    <location>
        <begin position="1"/>
        <end position="64"/>
    </location>
</feature>
<accession>A0A918K1L8</accession>
<gene>
    <name evidence="2" type="ORF">GCM10010515_07290</name>
</gene>
<feature type="compositionally biased region" description="Low complexity" evidence="1">
    <location>
        <begin position="11"/>
        <end position="23"/>
    </location>
</feature>
<evidence type="ECO:0000313" key="3">
    <source>
        <dbReference type="Proteomes" id="UP000645555"/>
    </source>
</evidence>
<keyword evidence="3" id="KW-1185">Reference proteome</keyword>
<protein>
    <submittedName>
        <fullName evidence="2">Uncharacterized protein</fullName>
    </submittedName>
</protein>
<dbReference type="EMBL" id="BMWD01000002">
    <property type="protein sequence ID" value="GGX43039.1"/>
    <property type="molecule type" value="Genomic_DNA"/>
</dbReference>
<comment type="caution">
    <text evidence="2">The sequence shown here is derived from an EMBL/GenBank/DDBJ whole genome shotgun (WGS) entry which is preliminary data.</text>
</comment>
<proteinExistence type="predicted"/>
<organism evidence="2 3">
    <name type="scientific">Streptomyces fructofermentans</name>
    <dbReference type="NCBI Taxonomy" id="152141"/>
    <lineage>
        <taxon>Bacteria</taxon>
        <taxon>Bacillati</taxon>
        <taxon>Actinomycetota</taxon>
        <taxon>Actinomycetes</taxon>
        <taxon>Kitasatosporales</taxon>
        <taxon>Streptomycetaceae</taxon>
        <taxon>Streptomyces</taxon>
    </lineage>
</organism>
<reference evidence="2" key="1">
    <citation type="journal article" date="2014" name="Int. J. Syst. Evol. Microbiol.">
        <title>Complete genome sequence of Corynebacterium casei LMG S-19264T (=DSM 44701T), isolated from a smear-ripened cheese.</title>
        <authorList>
            <consortium name="US DOE Joint Genome Institute (JGI-PGF)"/>
            <person name="Walter F."/>
            <person name="Albersmeier A."/>
            <person name="Kalinowski J."/>
            <person name="Ruckert C."/>
        </authorList>
    </citation>
    <scope>NUCLEOTIDE SEQUENCE</scope>
    <source>
        <strain evidence="2">JCM 4956</strain>
    </source>
</reference>
<dbReference type="AlphaFoldDB" id="A0A918K1L8"/>
<evidence type="ECO:0000256" key="1">
    <source>
        <dbReference type="SAM" id="MobiDB-lite"/>
    </source>
</evidence>
<reference evidence="2" key="2">
    <citation type="submission" date="2020-09" db="EMBL/GenBank/DDBJ databases">
        <authorList>
            <person name="Sun Q."/>
            <person name="Ohkuma M."/>
        </authorList>
    </citation>
    <scope>NUCLEOTIDE SEQUENCE</scope>
    <source>
        <strain evidence="2">JCM 4956</strain>
    </source>
</reference>